<evidence type="ECO:0000313" key="2">
    <source>
        <dbReference type="EMBL" id="EDX78346.1"/>
    </source>
</evidence>
<dbReference type="InterPro" id="IPR013424">
    <property type="entry name" value="Ice-binding_C"/>
</dbReference>
<dbReference type="EMBL" id="DS989841">
    <property type="protein sequence ID" value="EDX78346.1"/>
    <property type="molecule type" value="Genomic_DNA"/>
</dbReference>
<dbReference type="eggNOG" id="ENOG5032TX9">
    <property type="taxonomic scope" value="Bacteria"/>
</dbReference>
<protein>
    <submittedName>
        <fullName evidence="2">PEP-CTERM putative exosortase interaction domain protein</fullName>
    </submittedName>
</protein>
<feature type="domain" description="Ice-binding protein C-terminal" evidence="1">
    <location>
        <begin position="110"/>
        <end position="131"/>
    </location>
</feature>
<keyword evidence="3" id="KW-1185">Reference proteome</keyword>
<dbReference type="NCBIfam" id="TIGR02595">
    <property type="entry name" value="PEP_CTERM"/>
    <property type="match status" value="1"/>
</dbReference>
<accession>B4VHK3</accession>
<reference evidence="2 3" key="1">
    <citation type="submission" date="2008-07" db="EMBL/GenBank/DDBJ databases">
        <authorList>
            <person name="Tandeau de Marsac N."/>
            <person name="Ferriera S."/>
            <person name="Johnson J."/>
            <person name="Kravitz S."/>
            <person name="Beeson K."/>
            <person name="Sutton G."/>
            <person name="Rogers Y.-H."/>
            <person name="Friedman R."/>
            <person name="Frazier M."/>
            <person name="Venter J.C."/>
        </authorList>
    </citation>
    <scope>NUCLEOTIDE SEQUENCE [LARGE SCALE GENOMIC DNA]</scope>
    <source>
        <strain evidence="2 3">PCC 7420</strain>
    </source>
</reference>
<gene>
    <name evidence="2" type="ORF">MC7420_6999</name>
</gene>
<dbReference type="AlphaFoldDB" id="B4VHK3"/>
<organism evidence="2 3">
    <name type="scientific">Coleofasciculus chthonoplastes PCC 7420</name>
    <dbReference type="NCBI Taxonomy" id="118168"/>
    <lineage>
        <taxon>Bacteria</taxon>
        <taxon>Bacillati</taxon>
        <taxon>Cyanobacteriota</taxon>
        <taxon>Cyanophyceae</taxon>
        <taxon>Coleofasciculales</taxon>
        <taxon>Coleofasciculaceae</taxon>
        <taxon>Coleofasciculus</taxon>
    </lineage>
</organism>
<evidence type="ECO:0000313" key="3">
    <source>
        <dbReference type="Proteomes" id="UP000003835"/>
    </source>
</evidence>
<sequence>MFTGLNPAIFPSPGNPGSLTITFDTPVKGAGTQIAVDDTFSFTAFVTAFDANDTLLGSFSVPGTSSIELDNSAAFLGILSDKPNIKRVVYSTSESDRAFAINTLSLNTVPVPEPSSLAALALLGLGALTRACWVSFLNPTYKDDK</sequence>
<dbReference type="Proteomes" id="UP000003835">
    <property type="component" value="Unassembled WGS sequence"/>
</dbReference>
<proteinExistence type="predicted"/>
<dbReference type="HOGENOM" id="CLU_1783556_0_0_3"/>
<dbReference type="Pfam" id="PF07589">
    <property type="entry name" value="PEP-CTERM"/>
    <property type="match status" value="1"/>
</dbReference>
<name>B4VHK3_9CYAN</name>
<evidence type="ECO:0000259" key="1">
    <source>
        <dbReference type="Pfam" id="PF07589"/>
    </source>
</evidence>